<protein>
    <submittedName>
        <fullName evidence="1">Uncharacterized protein</fullName>
    </submittedName>
</protein>
<dbReference type="InterPro" id="IPR002423">
    <property type="entry name" value="Cpn60/GroEL/TCP-1"/>
</dbReference>
<dbReference type="Gene3D" id="3.30.260.10">
    <property type="entry name" value="TCP-1-like chaperonin intermediate domain"/>
    <property type="match status" value="1"/>
</dbReference>
<dbReference type="AlphaFoldDB" id="A0ABC8UM40"/>
<dbReference type="EMBL" id="CAUOFW020008255">
    <property type="protein sequence ID" value="CAK9182126.1"/>
    <property type="molecule type" value="Genomic_DNA"/>
</dbReference>
<evidence type="ECO:0000313" key="1">
    <source>
        <dbReference type="EMBL" id="CAK9182126.1"/>
    </source>
</evidence>
<dbReference type="SUPFAM" id="SSF54849">
    <property type="entry name" value="GroEL-intermediate domain like"/>
    <property type="match status" value="1"/>
</dbReference>
<feature type="non-terminal residue" evidence="1">
    <location>
        <position position="88"/>
    </location>
</feature>
<reference evidence="1 2" key="1">
    <citation type="submission" date="2024-02" db="EMBL/GenBank/DDBJ databases">
        <authorList>
            <person name="Vignale AGUSTIN F."/>
            <person name="Sosa J E."/>
            <person name="Modenutti C."/>
        </authorList>
    </citation>
    <scope>NUCLEOTIDE SEQUENCE [LARGE SCALE GENOMIC DNA]</scope>
</reference>
<accession>A0ABC8UM40</accession>
<keyword evidence="2" id="KW-1185">Reference proteome</keyword>
<name>A0ABC8UM40_9AQUA</name>
<gene>
    <name evidence="1" type="ORF">ILEXP_LOCUS52261</name>
</gene>
<dbReference type="Proteomes" id="UP001642360">
    <property type="component" value="Unassembled WGS sequence"/>
</dbReference>
<comment type="caution">
    <text evidence="1">The sequence shown here is derived from an EMBL/GenBank/DDBJ whole genome shotgun (WGS) entry which is preliminary data.</text>
</comment>
<organism evidence="1 2">
    <name type="scientific">Ilex paraguariensis</name>
    <name type="common">yerba mate</name>
    <dbReference type="NCBI Taxonomy" id="185542"/>
    <lineage>
        <taxon>Eukaryota</taxon>
        <taxon>Viridiplantae</taxon>
        <taxon>Streptophyta</taxon>
        <taxon>Embryophyta</taxon>
        <taxon>Tracheophyta</taxon>
        <taxon>Spermatophyta</taxon>
        <taxon>Magnoliopsida</taxon>
        <taxon>eudicotyledons</taxon>
        <taxon>Gunneridae</taxon>
        <taxon>Pentapetalae</taxon>
        <taxon>asterids</taxon>
        <taxon>campanulids</taxon>
        <taxon>Aquifoliales</taxon>
        <taxon>Aquifoliaceae</taxon>
        <taxon>Ilex</taxon>
    </lineage>
</organism>
<dbReference type="Pfam" id="PF00118">
    <property type="entry name" value="Cpn60_TCP1"/>
    <property type="match status" value="1"/>
</dbReference>
<dbReference type="InterPro" id="IPR027410">
    <property type="entry name" value="TCP-1-like_intermed_sf"/>
</dbReference>
<proteinExistence type="predicted"/>
<evidence type="ECO:0000313" key="2">
    <source>
        <dbReference type="Proteomes" id="UP001642360"/>
    </source>
</evidence>
<sequence>MDVRNKDEVILRMKAAVASKQFGQEDILCPLIAEACIQVCPKNPTNFNVDNVRVAKLLGGGLHNCTIVRGMVLKTDAVGSTKRIEKAK</sequence>